<proteinExistence type="predicted"/>
<feature type="transmembrane region" description="Helical" evidence="2">
    <location>
        <begin position="406"/>
        <end position="425"/>
    </location>
</feature>
<keyword evidence="4" id="KW-1185">Reference proteome</keyword>
<dbReference type="GO" id="GO:0005886">
    <property type="term" value="C:plasma membrane"/>
    <property type="evidence" value="ECO:0007669"/>
    <property type="project" value="TreeGrafter"/>
</dbReference>
<evidence type="ECO:0000256" key="2">
    <source>
        <dbReference type="SAM" id="Phobius"/>
    </source>
</evidence>
<evidence type="ECO:0008006" key="5">
    <source>
        <dbReference type="Google" id="ProtNLM"/>
    </source>
</evidence>
<dbReference type="PANTHER" id="PTHR18640">
    <property type="entry name" value="SOLUTE CARRIER FAMILY 10 MEMBER 7"/>
    <property type="match status" value="1"/>
</dbReference>
<feature type="transmembrane region" description="Helical" evidence="2">
    <location>
        <begin position="219"/>
        <end position="240"/>
    </location>
</feature>
<feature type="transmembrane region" description="Helical" evidence="2">
    <location>
        <begin position="328"/>
        <end position="350"/>
    </location>
</feature>
<gene>
    <name evidence="3" type="ORF">INT45_001947</name>
</gene>
<dbReference type="InterPro" id="IPR016833">
    <property type="entry name" value="Put_Na-Bile_cotransptr"/>
</dbReference>
<accession>A0A8H7S986</accession>
<feature type="compositionally biased region" description="Low complexity" evidence="1">
    <location>
        <begin position="457"/>
        <end position="467"/>
    </location>
</feature>
<organism evidence="3 4">
    <name type="scientific">Circinella minor</name>
    <dbReference type="NCBI Taxonomy" id="1195481"/>
    <lineage>
        <taxon>Eukaryota</taxon>
        <taxon>Fungi</taxon>
        <taxon>Fungi incertae sedis</taxon>
        <taxon>Mucoromycota</taxon>
        <taxon>Mucoromycotina</taxon>
        <taxon>Mucoromycetes</taxon>
        <taxon>Mucorales</taxon>
        <taxon>Lichtheimiaceae</taxon>
        <taxon>Circinella</taxon>
    </lineage>
</organism>
<feature type="region of interest" description="Disordered" evidence="1">
    <location>
        <begin position="457"/>
        <end position="488"/>
    </location>
</feature>
<dbReference type="Gene3D" id="1.20.1530.20">
    <property type="match status" value="1"/>
</dbReference>
<feature type="transmembrane region" description="Helical" evidence="2">
    <location>
        <begin position="91"/>
        <end position="110"/>
    </location>
</feature>
<comment type="caution">
    <text evidence="3">The sequence shown here is derived from an EMBL/GenBank/DDBJ whole genome shotgun (WGS) entry which is preliminary data.</text>
</comment>
<evidence type="ECO:0000256" key="1">
    <source>
        <dbReference type="SAM" id="MobiDB-lite"/>
    </source>
</evidence>
<evidence type="ECO:0000313" key="3">
    <source>
        <dbReference type="EMBL" id="KAG2223813.1"/>
    </source>
</evidence>
<evidence type="ECO:0000313" key="4">
    <source>
        <dbReference type="Proteomes" id="UP000646827"/>
    </source>
</evidence>
<feature type="transmembrane region" description="Helical" evidence="2">
    <location>
        <begin position="294"/>
        <end position="316"/>
    </location>
</feature>
<dbReference type="PANTHER" id="PTHR18640:SF5">
    <property type="entry name" value="SODIUM_BILE ACID COTRANSPORTER 7"/>
    <property type="match status" value="1"/>
</dbReference>
<feature type="region of interest" description="Disordered" evidence="1">
    <location>
        <begin position="1"/>
        <end position="25"/>
    </location>
</feature>
<dbReference type="EMBL" id="JAEPRB010000054">
    <property type="protein sequence ID" value="KAG2223813.1"/>
    <property type="molecule type" value="Genomic_DNA"/>
</dbReference>
<name>A0A8H7S986_9FUNG</name>
<feature type="transmembrane region" description="Helical" evidence="2">
    <location>
        <begin position="189"/>
        <end position="207"/>
    </location>
</feature>
<feature type="transmembrane region" description="Helical" evidence="2">
    <location>
        <begin position="378"/>
        <end position="400"/>
    </location>
</feature>
<dbReference type="InterPro" id="IPR038770">
    <property type="entry name" value="Na+/solute_symporter_sf"/>
</dbReference>
<sequence>MTTTTTTTTATTTTTTTTLSNDNDKSSIQSETVISLQGQHDSIIATTAVTTNEDNKKQEQSVTVTQQHEQNEPKKLWKRIFDRFLHYLKQYWFLVGLGTVIGLAWAFPQVGKTDGVIEAQYTVKWGAVIVIFLLSGLGLEVKVMLHTILRWRLHLVVQVINFIFMPFFAFGIVHFLIKVGANIDMSVYQGFMIAFSTSTTVSSNAVMTRNANGNDSGALVNAALGNILGIFISPALMQVFGDDSRIFTPGTRGTVDFLSVLKTLGLTVLLPLVVGQVIRYFFTQKVKYLAAKLHFSIINSLALLCMVWSVFCDGVASNAFHRMSGVDIIAIIGVDIFMYLLGCSVCLAVARVPWPSKLLSSPTPKLVKRWRFSRQDAVAIMYCGATKTVSLGIPLINVLYSDKSLGMVGVLSLPLLMYHIIQLFIGNFQVPFLKRWIQKTLEDIDEDEQITMANYISSNNSTNTTNTHNEEDHTSTLPTTTRRRTAQA</sequence>
<feature type="transmembrane region" description="Helical" evidence="2">
    <location>
        <begin position="260"/>
        <end position="282"/>
    </location>
</feature>
<keyword evidence="2" id="KW-0472">Membrane</keyword>
<keyword evidence="2" id="KW-0812">Transmembrane</keyword>
<keyword evidence="2" id="KW-1133">Transmembrane helix</keyword>
<reference evidence="3 4" key="1">
    <citation type="submission" date="2020-12" db="EMBL/GenBank/DDBJ databases">
        <title>Metabolic potential, ecology and presence of endohyphal bacteria is reflected in genomic diversity of Mucoromycotina.</title>
        <authorList>
            <person name="Muszewska A."/>
            <person name="Okrasinska A."/>
            <person name="Steczkiewicz K."/>
            <person name="Drgas O."/>
            <person name="Orlowska M."/>
            <person name="Perlinska-Lenart U."/>
            <person name="Aleksandrzak-Piekarczyk T."/>
            <person name="Szatraj K."/>
            <person name="Zielenkiewicz U."/>
            <person name="Pilsyk S."/>
            <person name="Malc E."/>
            <person name="Mieczkowski P."/>
            <person name="Kruszewska J.S."/>
            <person name="Biernat P."/>
            <person name="Pawlowska J."/>
        </authorList>
    </citation>
    <scope>NUCLEOTIDE SEQUENCE [LARGE SCALE GENOMIC DNA]</scope>
    <source>
        <strain evidence="3 4">CBS 142.35</strain>
    </source>
</reference>
<dbReference type="AlphaFoldDB" id="A0A8H7S986"/>
<feature type="transmembrane region" description="Helical" evidence="2">
    <location>
        <begin position="122"/>
        <end position="141"/>
    </location>
</feature>
<dbReference type="OrthoDB" id="188035at2759"/>
<protein>
    <recommendedName>
        <fullName evidence="5">SBF-like CPA transporter family-domain-containing protein</fullName>
    </recommendedName>
</protein>
<dbReference type="Proteomes" id="UP000646827">
    <property type="component" value="Unassembled WGS sequence"/>
</dbReference>
<dbReference type="Pfam" id="PF13593">
    <property type="entry name" value="SBF_like"/>
    <property type="match status" value="1"/>
</dbReference>
<feature type="transmembrane region" description="Helical" evidence="2">
    <location>
        <begin position="153"/>
        <end position="177"/>
    </location>
</feature>
<feature type="compositionally biased region" description="Low complexity" evidence="1">
    <location>
        <begin position="1"/>
        <end position="18"/>
    </location>
</feature>